<evidence type="ECO:0000256" key="1">
    <source>
        <dbReference type="SAM" id="SignalP"/>
    </source>
</evidence>
<evidence type="ECO:0000313" key="2">
    <source>
        <dbReference type="EMBL" id="GAA4305428.1"/>
    </source>
</evidence>
<dbReference type="Proteomes" id="UP001501207">
    <property type="component" value="Unassembled WGS sequence"/>
</dbReference>
<evidence type="ECO:0000313" key="3">
    <source>
        <dbReference type="Proteomes" id="UP001501207"/>
    </source>
</evidence>
<dbReference type="RefSeq" id="WP_344976621.1">
    <property type="nucleotide sequence ID" value="NZ_BAABFN010000002.1"/>
</dbReference>
<keyword evidence="1" id="KW-0732">Signal</keyword>
<feature type="signal peptide" evidence="1">
    <location>
        <begin position="1"/>
        <end position="24"/>
    </location>
</feature>
<name>A0ABP8FJS2_9BACT</name>
<dbReference type="EMBL" id="BAABFN010000002">
    <property type="protein sequence ID" value="GAA4305428.1"/>
    <property type="molecule type" value="Genomic_DNA"/>
</dbReference>
<organism evidence="2 3">
    <name type="scientific">Compostibacter hankyongensis</name>
    <dbReference type="NCBI Taxonomy" id="1007089"/>
    <lineage>
        <taxon>Bacteria</taxon>
        <taxon>Pseudomonadati</taxon>
        <taxon>Bacteroidota</taxon>
        <taxon>Chitinophagia</taxon>
        <taxon>Chitinophagales</taxon>
        <taxon>Chitinophagaceae</taxon>
        <taxon>Compostibacter</taxon>
    </lineage>
</organism>
<proteinExistence type="predicted"/>
<gene>
    <name evidence="2" type="ORF">GCM10023143_10670</name>
</gene>
<evidence type="ECO:0008006" key="4">
    <source>
        <dbReference type="Google" id="ProtNLM"/>
    </source>
</evidence>
<accession>A0ABP8FJS2</accession>
<reference evidence="3" key="1">
    <citation type="journal article" date="2019" name="Int. J. Syst. Evol. Microbiol.">
        <title>The Global Catalogue of Microorganisms (GCM) 10K type strain sequencing project: providing services to taxonomists for standard genome sequencing and annotation.</title>
        <authorList>
            <consortium name="The Broad Institute Genomics Platform"/>
            <consortium name="The Broad Institute Genome Sequencing Center for Infectious Disease"/>
            <person name="Wu L."/>
            <person name="Ma J."/>
        </authorList>
    </citation>
    <scope>NUCLEOTIDE SEQUENCE [LARGE SCALE GENOMIC DNA]</scope>
    <source>
        <strain evidence="3">JCM 17664</strain>
    </source>
</reference>
<protein>
    <recommendedName>
        <fullName evidence="4">DUF3604 domain-containing protein</fullName>
    </recommendedName>
</protein>
<dbReference type="InterPro" id="IPR016195">
    <property type="entry name" value="Pol/histidinol_Pase-like"/>
</dbReference>
<dbReference type="SUPFAM" id="SSF89550">
    <property type="entry name" value="PHP domain-like"/>
    <property type="match status" value="1"/>
</dbReference>
<comment type="caution">
    <text evidence="2">The sequence shown here is derived from an EMBL/GenBank/DDBJ whole genome shotgun (WGS) entry which is preliminary data.</text>
</comment>
<sequence length="411" mass="44947">MEQQTKQICAMLLLGGMLAAFLPAAGQSEDPLSRYGIYAGSTHAHTIFTLSHGAQYDRKPGTKKILFVDSSTHVSTTINTTLKPGWEKYQGLPAMHYALAKDNGYDFYVTADHSQEAGFHPTSPLSAAWLATQEEADKATDSSFVALRGYEHSENDGPGGKGHINVINSATYINALEPGIDLAYFYRWLDTVSANGDGPVVATFNHPGARQYDDWSGREPGVTDVITMLEVINSNNHIHYAGFINALDRGWKVSPVCGNDNHGTEGIADNTSRTFVLAEKRTKSAILEAMKHRRTYASLEQNIRCAYTVNDEIMGSTLKPADTYQFDIEISDPDTGNPGDRITKVDIVKDGGQVVQTYTPAPGHSVRWKPVIRDAAAKYFFVRIWNAGGGDAPHADPKKPVAWLAPVWTGK</sequence>
<dbReference type="Gene3D" id="3.20.20.140">
    <property type="entry name" value="Metal-dependent hydrolases"/>
    <property type="match status" value="1"/>
</dbReference>
<keyword evidence="3" id="KW-1185">Reference proteome</keyword>
<feature type="chain" id="PRO_5046534809" description="DUF3604 domain-containing protein" evidence="1">
    <location>
        <begin position="25"/>
        <end position="411"/>
    </location>
</feature>